<reference evidence="2" key="1">
    <citation type="submission" date="2020-02" db="EMBL/GenBank/DDBJ databases">
        <authorList>
            <person name="Meier V. D."/>
        </authorList>
    </citation>
    <scope>NUCLEOTIDE SEQUENCE</scope>
    <source>
        <strain evidence="2">AVDCRST_MAG32</strain>
    </source>
</reference>
<feature type="region of interest" description="Disordered" evidence="1">
    <location>
        <begin position="41"/>
        <end position="184"/>
    </location>
</feature>
<feature type="compositionally biased region" description="Basic residues" evidence="1">
    <location>
        <begin position="221"/>
        <end position="242"/>
    </location>
</feature>
<feature type="compositionally biased region" description="Low complexity" evidence="1">
    <location>
        <begin position="210"/>
        <end position="220"/>
    </location>
</feature>
<feature type="compositionally biased region" description="Basic residues" evidence="1">
    <location>
        <begin position="143"/>
        <end position="161"/>
    </location>
</feature>
<feature type="region of interest" description="Disordered" evidence="1">
    <location>
        <begin position="1"/>
        <end position="28"/>
    </location>
</feature>
<feature type="compositionally biased region" description="Basic residues" evidence="1">
    <location>
        <begin position="41"/>
        <end position="62"/>
    </location>
</feature>
<dbReference type="AlphaFoldDB" id="A0A6J4MU64"/>
<evidence type="ECO:0000313" key="2">
    <source>
        <dbReference type="EMBL" id="CAA9369063.1"/>
    </source>
</evidence>
<sequence>ERRHAATPGARPRARLPDPHRSCPDRRRQRLVTCGPRLHLHARARHDRTGRPHRGPGRRRALRWGSPRWHGLGSMVRRAPHRAGPPQRTTAATGLRGGGARRAGALHPRGGPPAAGGRAPGREGLLRAHHGRAPLARVPGGRAGHHPCHRPGDRRRGHAARRAAGEPAPLPAQPPRGGGGLRSAARGLRLHPRGARAANRTVAPPDLQHAAPPQAVPRGAAPRRRRCAVGRARARAAQRRGPRAPGPPGVAGDGGGDLGPQPGGDRLAGGLGLAGHAHRPPEAVRPGPGGSRRAPLRPPRDPGQGRSRQVQGQDHRRVRQPGRPAPDRRRHGPSQPGRPSDL</sequence>
<dbReference type="EMBL" id="CADCUM010000019">
    <property type="protein sequence ID" value="CAA9369063.1"/>
    <property type="molecule type" value="Genomic_DNA"/>
</dbReference>
<proteinExistence type="predicted"/>
<evidence type="ECO:0000256" key="1">
    <source>
        <dbReference type="SAM" id="MobiDB-lite"/>
    </source>
</evidence>
<feature type="compositionally biased region" description="Gly residues" evidence="1">
    <location>
        <begin position="249"/>
        <end position="273"/>
    </location>
</feature>
<feature type="compositionally biased region" description="Basic and acidic residues" evidence="1">
    <location>
        <begin position="15"/>
        <end position="26"/>
    </location>
</feature>
<feature type="non-terminal residue" evidence="2">
    <location>
        <position position="1"/>
    </location>
</feature>
<feature type="region of interest" description="Disordered" evidence="1">
    <location>
        <begin position="198"/>
        <end position="342"/>
    </location>
</feature>
<organism evidence="2">
    <name type="scientific">uncultured Nocardioides sp</name>
    <dbReference type="NCBI Taxonomy" id="198441"/>
    <lineage>
        <taxon>Bacteria</taxon>
        <taxon>Bacillati</taxon>
        <taxon>Actinomycetota</taxon>
        <taxon>Actinomycetes</taxon>
        <taxon>Propionibacteriales</taxon>
        <taxon>Nocardioidaceae</taxon>
        <taxon>Nocardioides</taxon>
        <taxon>environmental samples</taxon>
    </lineage>
</organism>
<accession>A0A6J4MU64</accession>
<name>A0A6J4MU64_9ACTN</name>
<protein>
    <submittedName>
        <fullName evidence="2">Chromosome (Plasmid) partitioning protein ParB</fullName>
    </submittedName>
</protein>
<gene>
    <name evidence="2" type="ORF">AVDCRST_MAG32-406</name>
</gene>
<feature type="non-terminal residue" evidence="2">
    <location>
        <position position="342"/>
    </location>
</feature>